<feature type="domain" description="Plastocyanin-like" evidence="7">
    <location>
        <begin position="100"/>
        <end position="211"/>
    </location>
</feature>
<dbReference type="PROSITE" id="PS00079">
    <property type="entry name" value="MULTICOPPER_OXIDASE1"/>
    <property type="match status" value="1"/>
</dbReference>
<protein>
    <recommendedName>
        <fullName evidence="10">Laccase</fullName>
    </recommendedName>
</protein>
<evidence type="ECO:0000256" key="3">
    <source>
        <dbReference type="ARBA" id="ARBA00023002"/>
    </source>
</evidence>
<comment type="caution">
    <text evidence="8">The sequence shown here is derived from an EMBL/GenBank/DDBJ whole genome shotgun (WGS) entry which is preliminary data.</text>
</comment>
<dbReference type="Pfam" id="PF07731">
    <property type="entry name" value="Cu-oxidase_2"/>
    <property type="match status" value="1"/>
</dbReference>
<dbReference type="FunFam" id="2.60.40.420:FF:000045">
    <property type="entry name" value="Laccase 2"/>
    <property type="match status" value="1"/>
</dbReference>
<dbReference type="PANTHER" id="PTHR11709:SF232">
    <property type="entry name" value="STRAW, ISOFORM G"/>
    <property type="match status" value="1"/>
</dbReference>
<name>A0AAD9VPR0_9HYME</name>
<dbReference type="InterPro" id="IPR011706">
    <property type="entry name" value="Cu-oxidase_C"/>
</dbReference>
<evidence type="ECO:0000259" key="7">
    <source>
        <dbReference type="Pfam" id="PF07732"/>
    </source>
</evidence>
<dbReference type="GO" id="GO:0005507">
    <property type="term" value="F:copper ion binding"/>
    <property type="evidence" value="ECO:0007669"/>
    <property type="project" value="InterPro"/>
</dbReference>
<feature type="signal peptide" evidence="4">
    <location>
        <begin position="1"/>
        <end position="23"/>
    </location>
</feature>
<dbReference type="InterPro" id="IPR002355">
    <property type="entry name" value="Cu_oxidase_Cu_BS"/>
</dbReference>
<keyword evidence="9" id="KW-1185">Reference proteome</keyword>
<dbReference type="Pfam" id="PF07732">
    <property type="entry name" value="Cu-oxidase_3"/>
    <property type="match status" value="1"/>
</dbReference>
<feature type="domain" description="Plastocyanin-like" evidence="6">
    <location>
        <begin position="505"/>
        <end position="633"/>
    </location>
</feature>
<dbReference type="Pfam" id="PF00394">
    <property type="entry name" value="Cu-oxidase"/>
    <property type="match status" value="1"/>
</dbReference>
<evidence type="ECO:0000259" key="6">
    <source>
        <dbReference type="Pfam" id="PF07731"/>
    </source>
</evidence>
<dbReference type="InterPro" id="IPR033138">
    <property type="entry name" value="Cu_oxidase_CS"/>
</dbReference>
<feature type="domain" description="Plastocyanin-like" evidence="5">
    <location>
        <begin position="226"/>
        <end position="375"/>
    </location>
</feature>
<dbReference type="CDD" id="cd13858">
    <property type="entry name" value="CuRO_1_tcLCC2_insect_like"/>
    <property type="match status" value="1"/>
</dbReference>
<comment type="similarity">
    <text evidence="1">Belongs to the multicopper oxidase family.</text>
</comment>
<dbReference type="GO" id="GO:0016491">
    <property type="term" value="F:oxidoreductase activity"/>
    <property type="evidence" value="ECO:0007669"/>
    <property type="project" value="UniProtKB-KW"/>
</dbReference>
<dbReference type="InterPro" id="IPR008972">
    <property type="entry name" value="Cupredoxin"/>
</dbReference>
<dbReference type="InterPro" id="IPR011707">
    <property type="entry name" value="Cu-oxidase-like_N"/>
</dbReference>
<dbReference type="InterPro" id="IPR045087">
    <property type="entry name" value="Cu-oxidase_fam"/>
</dbReference>
<organism evidence="8 9">
    <name type="scientific">Odynerus spinipes</name>
    <dbReference type="NCBI Taxonomy" id="1348599"/>
    <lineage>
        <taxon>Eukaryota</taxon>
        <taxon>Metazoa</taxon>
        <taxon>Ecdysozoa</taxon>
        <taxon>Arthropoda</taxon>
        <taxon>Hexapoda</taxon>
        <taxon>Insecta</taxon>
        <taxon>Pterygota</taxon>
        <taxon>Neoptera</taxon>
        <taxon>Endopterygota</taxon>
        <taxon>Hymenoptera</taxon>
        <taxon>Apocrita</taxon>
        <taxon>Aculeata</taxon>
        <taxon>Vespoidea</taxon>
        <taxon>Vespidae</taxon>
        <taxon>Eumeninae</taxon>
        <taxon>Odynerus</taxon>
    </lineage>
</organism>
<accession>A0AAD9VPR0</accession>
<gene>
    <name evidence="8" type="ORF">KPH14_005204</name>
</gene>
<dbReference type="CDD" id="cd13905">
    <property type="entry name" value="CuRO_3_tcLLC2_insect_like"/>
    <property type="match status" value="1"/>
</dbReference>
<evidence type="ECO:0000256" key="2">
    <source>
        <dbReference type="ARBA" id="ARBA00022723"/>
    </source>
</evidence>
<dbReference type="CDD" id="cd13884">
    <property type="entry name" value="CuRO_2_tcLCC_insect_like"/>
    <property type="match status" value="1"/>
</dbReference>
<dbReference type="FunFam" id="2.60.40.420:FF:000031">
    <property type="entry name" value="Laccase-2 isoform A"/>
    <property type="match status" value="1"/>
</dbReference>
<feature type="chain" id="PRO_5042122023" description="Laccase" evidence="4">
    <location>
        <begin position="24"/>
        <end position="656"/>
    </location>
</feature>
<proteinExistence type="inferred from homology"/>
<evidence type="ECO:0008006" key="10">
    <source>
        <dbReference type="Google" id="ProtNLM"/>
    </source>
</evidence>
<reference evidence="8" key="2">
    <citation type="journal article" date="2023" name="Commun. Biol.">
        <title>Intrasexual cuticular hydrocarbon dimorphism in a wasp sheds light on hydrocarbon biosynthesis genes in Hymenoptera.</title>
        <authorList>
            <person name="Moris V.C."/>
            <person name="Podsiadlowski L."/>
            <person name="Martin S."/>
            <person name="Oeyen J.P."/>
            <person name="Donath A."/>
            <person name="Petersen M."/>
            <person name="Wilbrandt J."/>
            <person name="Misof B."/>
            <person name="Liedtke D."/>
            <person name="Thamm M."/>
            <person name="Scheiner R."/>
            <person name="Schmitt T."/>
            <person name="Niehuis O."/>
        </authorList>
    </citation>
    <scope>NUCLEOTIDE SEQUENCE</scope>
    <source>
        <strain evidence="8">GBR_01_08_01A</strain>
    </source>
</reference>
<dbReference type="GO" id="GO:0005886">
    <property type="term" value="C:plasma membrane"/>
    <property type="evidence" value="ECO:0007669"/>
    <property type="project" value="TreeGrafter"/>
</dbReference>
<evidence type="ECO:0000259" key="5">
    <source>
        <dbReference type="Pfam" id="PF00394"/>
    </source>
</evidence>
<dbReference type="AlphaFoldDB" id="A0AAD9VPR0"/>
<dbReference type="PROSITE" id="PS00080">
    <property type="entry name" value="MULTICOPPER_OXIDASE2"/>
    <property type="match status" value="1"/>
</dbReference>
<dbReference type="SUPFAM" id="SSF49503">
    <property type="entry name" value="Cupredoxins"/>
    <property type="match status" value="3"/>
</dbReference>
<keyword evidence="2" id="KW-0479">Metal-binding</keyword>
<evidence type="ECO:0000256" key="1">
    <source>
        <dbReference type="ARBA" id="ARBA00010609"/>
    </source>
</evidence>
<dbReference type="EMBL" id="JAIFRP010000039">
    <property type="protein sequence ID" value="KAK2581552.1"/>
    <property type="molecule type" value="Genomic_DNA"/>
</dbReference>
<keyword evidence="3" id="KW-0560">Oxidoreductase</keyword>
<evidence type="ECO:0000256" key="4">
    <source>
        <dbReference type="SAM" id="SignalP"/>
    </source>
</evidence>
<dbReference type="GO" id="GO:0006826">
    <property type="term" value="P:iron ion transport"/>
    <property type="evidence" value="ECO:0007669"/>
    <property type="project" value="TreeGrafter"/>
</dbReference>
<dbReference type="PANTHER" id="PTHR11709">
    <property type="entry name" value="MULTI-COPPER OXIDASE"/>
    <property type="match status" value="1"/>
</dbReference>
<keyword evidence="4" id="KW-0732">Signal</keyword>
<reference evidence="8" key="1">
    <citation type="submission" date="2021-08" db="EMBL/GenBank/DDBJ databases">
        <authorList>
            <person name="Misof B."/>
            <person name="Oliver O."/>
            <person name="Podsiadlowski L."/>
            <person name="Donath A."/>
            <person name="Peters R."/>
            <person name="Mayer C."/>
            <person name="Rust J."/>
            <person name="Gunkel S."/>
            <person name="Lesny P."/>
            <person name="Martin S."/>
            <person name="Oeyen J.P."/>
            <person name="Petersen M."/>
            <person name="Panagiotis P."/>
            <person name="Wilbrandt J."/>
            <person name="Tanja T."/>
        </authorList>
    </citation>
    <scope>NUCLEOTIDE SEQUENCE</scope>
    <source>
        <strain evidence="8">GBR_01_08_01A</strain>
        <tissue evidence="8">Thorax + abdomen</tissue>
    </source>
</reference>
<dbReference type="InterPro" id="IPR001117">
    <property type="entry name" value="Cu-oxidase_2nd"/>
</dbReference>
<sequence>MPGTKSNMLFLLISLIIFTRVGVYCNNSSETTEPAIRLARATGQVRLSTPEECYRPCDGAAPRYCYYRFQLEYYTTMGPACNQCRTDSFARSKNQSSCQCILADGVEKTIFSINRQFPGPSIQVCQYDKLIVDVENAAEGLDTTIHWHGIFQNTFQYYDGVPHLTQCPISAPNTFRYQFSADNSGTHFYHSHSSLFMIDGQQGPLIVRSPKSTDVNGRLYDFDLFDHVIFLSDWLHTLALDLYPGRYAMRPGQFPDNFLINGHGDWTDPSTGRKTNVSLPFFRVYSGKRYRFRMINSFGTVCPAEITIQNHRMTVIATDGEDVKPTVVDRIVSTSGERYDFVLNANQNGGSYWIQVRGLAECAEKKILQVGVLIYGDQLALPRTARPTFDKPLTGNVVLNSLNAAQCMNTQVSNEICVNQLKYGKPTPQEERKTYPDLRLYIPFNFFTYDEKILTQNQYNPFYIAIDRSMNAAMVSNISYSEPPAPPISQYEGYEKLCTVDRVPTCTKPCLCTHVINLPKQVLVEIVLCDQDPFVTLHHPFHLHGYSFQVMAIKDYGGRKPNQSEIYQLVRDHDNNLASGKYDQKPRKDTIKVPVGGCVILRFYTNNPGWWLFHCHFLWHTMAGMNVVVHVGEESDMPAVPNGFPTCGNYVPPVYI</sequence>
<evidence type="ECO:0000313" key="9">
    <source>
        <dbReference type="Proteomes" id="UP001258017"/>
    </source>
</evidence>
<evidence type="ECO:0000313" key="8">
    <source>
        <dbReference type="EMBL" id="KAK2581552.1"/>
    </source>
</evidence>
<dbReference type="Proteomes" id="UP001258017">
    <property type="component" value="Unassembled WGS sequence"/>
</dbReference>
<dbReference type="Gene3D" id="2.60.40.420">
    <property type="entry name" value="Cupredoxins - blue copper proteins"/>
    <property type="match status" value="3"/>
</dbReference>